<protein>
    <submittedName>
        <fullName evidence="2">Uncharacterized protein</fullName>
    </submittedName>
</protein>
<evidence type="ECO:0000256" key="1">
    <source>
        <dbReference type="SAM" id="SignalP"/>
    </source>
</evidence>
<evidence type="ECO:0000313" key="2">
    <source>
        <dbReference type="EMBL" id="KAK7605983.1"/>
    </source>
</evidence>
<name>A0ABR1MU68_9PEZI</name>
<keyword evidence="3" id="KW-1185">Reference proteome</keyword>
<accession>A0ABR1MU68</accession>
<feature type="chain" id="PRO_5045712471" evidence="1">
    <location>
        <begin position="32"/>
        <end position="405"/>
    </location>
</feature>
<gene>
    <name evidence="2" type="ORF">JOL62DRAFT_373918</name>
</gene>
<dbReference type="Proteomes" id="UP001367316">
    <property type="component" value="Unassembled WGS sequence"/>
</dbReference>
<dbReference type="EMBL" id="JBBPBF010000058">
    <property type="protein sequence ID" value="KAK7605983.1"/>
    <property type="molecule type" value="Genomic_DNA"/>
</dbReference>
<feature type="signal peptide" evidence="1">
    <location>
        <begin position="1"/>
        <end position="31"/>
    </location>
</feature>
<proteinExistence type="predicted"/>
<evidence type="ECO:0000313" key="3">
    <source>
        <dbReference type="Proteomes" id="UP001367316"/>
    </source>
</evidence>
<keyword evidence="1" id="KW-0732">Signal</keyword>
<reference evidence="2 3" key="1">
    <citation type="submission" date="2024-04" db="EMBL/GenBank/DDBJ databases">
        <title>Phyllosticta paracitricarpa is synonymous to the EU quarantine fungus P. citricarpa based on phylogenomic analyses.</title>
        <authorList>
            <consortium name="Lawrence Berkeley National Laboratory"/>
            <person name="Van ingen-buijs V.A."/>
            <person name="Van westerhoven A.C."/>
            <person name="Haridas S."/>
            <person name="Skiadas P."/>
            <person name="Martin F."/>
            <person name="Groenewald J.Z."/>
            <person name="Crous P.W."/>
            <person name="Seidl M.F."/>
        </authorList>
    </citation>
    <scope>NUCLEOTIDE SEQUENCE [LARGE SCALE GENOMIC DNA]</scope>
    <source>
        <strain evidence="2 3">CBS 141358</strain>
    </source>
</reference>
<organism evidence="2 3">
    <name type="scientific">Phyllosticta paracitricarpa</name>
    <dbReference type="NCBI Taxonomy" id="2016321"/>
    <lineage>
        <taxon>Eukaryota</taxon>
        <taxon>Fungi</taxon>
        <taxon>Dikarya</taxon>
        <taxon>Ascomycota</taxon>
        <taxon>Pezizomycotina</taxon>
        <taxon>Dothideomycetes</taxon>
        <taxon>Dothideomycetes incertae sedis</taxon>
        <taxon>Botryosphaeriales</taxon>
        <taxon>Phyllostictaceae</taxon>
        <taxon>Phyllosticta</taxon>
    </lineage>
</organism>
<comment type="caution">
    <text evidence="2">The sequence shown here is derived from an EMBL/GenBank/DDBJ whole genome shotgun (WGS) entry which is preliminary data.</text>
</comment>
<sequence>MPLSILLGMPSYRSILVAVSIVIFSAGAASADCVSYGIDFQNGGRYFINKALTQNFTSVSQFEGCSAGYSDVLLVDPTGEEYVCTDIPVTPDDVSQLSTCPIFKSQMFSGEWKLLLLGNNGPKNASFAYERDLFLTVGEQITSTITSTVTWNVTTTPITTTTLPSTVTVVNTAQNNQTITSPSATARRTITPQAVTSTLTKFFTRTRQSFTKSLKVVTETETASCTIPPKPKFPDPKATFVPTKPRFAAFASLIAVQARGADKPTDPVEVRRRMREARLRRGREIPERLLEHQPRKRSPDSPIVFVNADTVVNTTITYMAPATTTTEYELTTRTGTTTLPPKTVFSGRQTITITAPTPTKTRTTLAYTTITKIATLYKTFTFITTVTPTASVSACKHHGGHFPGH</sequence>